<dbReference type="EMBL" id="LR134406">
    <property type="protein sequence ID" value="VEH70126.1"/>
    <property type="molecule type" value="Genomic_DNA"/>
</dbReference>
<dbReference type="Proteomes" id="UP000273044">
    <property type="component" value="Chromosome"/>
</dbReference>
<evidence type="ECO:0000259" key="7">
    <source>
        <dbReference type="Pfam" id="PF19407"/>
    </source>
</evidence>
<protein>
    <submittedName>
        <fullName evidence="8">Serine-aspartate repeat-containing protein I</fullName>
    </submittedName>
</protein>
<keyword evidence="2" id="KW-0964">Secreted</keyword>
<feature type="domain" description="DUF5979" evidence="7">
    <location>
        <begin position="1198"/>
        <end position="1305"/>
    </location>
</feature>
<feature type="domain" description="DUF5979" evidence="7">
    <location>
        <begin position="1310"/>
        <end position="1426"/>
    </location>
</feature>
<evidence type="ECO:0000256" key="2">
    <source>
        <dbReference type="ARBA" id="ARBA00022525"/>
    </source>
</evidence>
<evidence type="ECO:0000256" key="5">
    <source>
        <dbReference type="SAM" id="SignalP"/>
    </source>
</evidence>
<feature type="region of interest" description="Disordered" evidence="4">
    <location>
        <begin position="416"/>
        <end position="487"/>
    </location>
</feature>
<accession>A0A3S4U056</accession>
<dbReference type="Pfam" id="PF19407">
    <property type="entry name" value="DUF5979"/>
    <property type="match status" value="2"/>
</dbReference>
<feature type="chain" id="PRO_5018639714" evidence="5">
    <location>
        <begin position="34"/>
        <end position="1624"/>
    </location>
</feature>
<comment type="subcellular location">
    <subcellularLocation>
        <location evidence="1">Secreted</location>
    </subcellularLocation>
</comment>
<dbReference type="InterPro" id="IPR033764">
    <property type="entry name" value="Sdr_B"/>
</dbReference>
<feature type="region of interest" description="Disordered" evidence="4">
    <location>
        <begin position="1156"/>
        <end position="1184"/>
    </location>
</feature>
<evidence type="ECO:0000256" key="1">
    <source>
        <dbReference type="ARBA" id="ARBA00004613"/>
    </source>
</evidence>
<dbReference type="InterPro" id="IPR046022">
    <property type="entry name" value="DUF5979"/>
</dbReference>
<gene>
    <name evidence="8" type="primary">sdrI</name>
    <name evidence="8" type="ORF">NCTC12967_01412</name>
</gene>
<feature type="domain" description="SD-repeat containing protein B" evidence="6">
    <location>
        <begin position="1073"/>
        <end position="1192"/>
    </location>
</feature>
<evidence type="ECO:0000313" key="8">
    <source>
        <dbReference type="EMBL" id="VEH70126.1"/>
    </source>
</evidence>
<feature type="compositionally biased region" description="Polar residues" evidence="4">
    <location>
        <begin position="459"/>
        <end position="472"/>
    </location>
</feature>
<feature type="compositionally biased region" description="Pro residues" evidence="4">
    <location>
        <begin position="1571"/>
        <end position="1617"/>
    </location>
</feature>
<evidence type="ECO:0000256" key="3">
    <source>
        <dbReference type="ARBA" id="ARBA00022729"/>
    </source>
</evidence>
<sequence length="1624" mass="167557">MVLKTVGRWRARALTILGISALIGAMSPVVAHATPQLSIDVTVKSDGTPSFDADDSAGNDSSATNGIVRVNDSITYRVQYGVNQDAGDNTTVKIGFPKGIYMEELPGFCTGAGSALTPETLPTPQLPLSGNSLDSMPAQSLVCNLGNKPAASSDFFDFTAKVSNLVRNGTALPLASAELSADGATTVSSPTVATVTASSRLKWDISKNSISSSPNQGYVYGPTNTACPWDKAATCKMTAYTALIGAPTGGKGAMPATGDVTWTDDVTPEAMYPGLDAGKIAAIKADLGKYGSRVYPYDYFYSAPGPKIGVSGGTSLNSVRDSGKVEINQDGPGQPAKFTVKNADMTLWTYPKQTLRPAGNAIPADTAYAISTSFIVYTPVATIKDFGVEADNTWTLATKNSYTNLNITGLTTADVQTSAVPGDDSQDEKDWNNHRSTTPQISVGTGFSKSFEGVPGSPGNMSAQQFSPSDSAQGEGPAGGATRMSGGITVAPTQDIQSQLEIVGSNPGYPGKISALMCDAWDSSRLRLEARNVPASTDPNAHFQRVASAGAPVWVSGYNNALVNGSAVYATESSQVPGIQVQYSAVPGGNGEASECGEAQGPWYDDPAAVPGNDPDLLARGVYSAVSRVRIYTVLPEPVANNETVGVGVRMVVAISHEVVDSGRPTGDILPNWAGVKRVNMSELTRQELLDNKSAWGRSSYDPANHSGQYGDRLILAAAQVRVDKQVRKGTSGEFSSVPPQVTGGDTAQFQLTPSLTSPAQVPGILKDVWVEDCLPTAAAFTSASISPSVVSEGSTPADAKRPACDEGETYLRWVFPGHEVNKAMEPIVVTTEISPAAVNGTYINDVVVWAEDDASTLEQRTDQAEIVTANLAGIKLQKTALTPVTQVNLPGQTTNEPNKWRVRLTNTLPSPEADSVNNPDVIDVLPRDGVTSGLTGVTETKYSGTFEFQSAAITKGTAAARILYTSAGEVNQDPDDASNSPAGGTTWCDSPAGGTAVYGTGTCPAAASEVTALRVIQPGAFGSGEVLEFDITMAGIGNAEGDVYTNKAFARAAGFQFPVGPIARTERVVSSSIGDRTWLDVNRNGIQDQFDGSDEPPMAGVEVSLKGTDDLGNAVSLSTKTDAQGAYGFPNLRASDAAGYTVTFGKAADGFTQQTAGSDPALDSNADATTGQSAPVVLPENTDDPTVDAGYLASGALTVTKQLEGQGVVPFAGGDEFAFSVVCTLDGKEVLNRADVKVKTPDGATSADSNPITGIPVGSVCVVTETDAADADPQAQPPSSTVTIGWDADGSAGQSVKASLTNYYSAGKVKVTKELNGDAAAVEAAKEKEFTVTVTCQMPDDNGAAGTTVFSGPVKLKGGQSVTVTDATGAEAKLPLGARCFGEETDTGGATSHEVTPGDWANAIPVETNDPNTIAEIGIKVVNTFLNPPEVKVTKEVQETRQEGQDVTTTYRITVTNTGSRAGSYDLSDTPAPGEGISVEKVALVSVEGGPAANAGFDGATDKVLASNQAIEGGASHTFVIEVRAKVSAAITKEAADCTLDAGENGTGLLNRATLTFNGEQSSAQACAPVTPPPPVVSPSPSPSPSPSASPSPSPSPSPSASPKPVPSSTPVPIRPGLPRTGD</sequence>
<feature type="signal peptide" evidence="5">
    <location>
        <begin position="1"/>
        <end position="33"/>
    </location>
</feature>
<dbReference type="InterPro" id="IPR013783">
    <property type="entry name" value="Ig-like_fold"/>
</dbReference>
<dbReference type="GO" id="GO:0005576">
    <property type="term" value="C:extracellular region"/>
    <property type="evidence" value="ECO:0007669"/>
    <property type="project" value="UniProtKB-SubCell"/>
</dbReference>
<keyword evidence="3 5" id="KW-0732">Signal</keyword>
<feature type="region of interest" description="Disordered" evidence="4">
    <location>
        <begin position="1562"/>
        <end position="1624"/>
    </location>
</feature>
<organism evidence="8 9">
    <name type="scientific">Arachnia propionica</name>
    <dbReference type="NCBI Taxonomy" id="1750"/>
    <lineage>
        <taxon>Bacteria</taxon>
        <taxon>Bacillati</taxon>
        <taxon>Actinomycetota</taxon>
        <taxon>Actinomycetes</taxon>
        <taxon>Propionibacteriales</taxon>
        <taxon>Propionibacteriaceae</taxon>
        <taxon>Arachnia</taxon>
    </lineage>
</organism>
<proteinExistence type="predicted"/>
<dbReference type="RefSeq" id="WP_061787010.1">
    <property type="nucleotide sequence ID" value="NZ_CAJZDL010000007.1"/>
</dbReference>
<evidence type="ECO:0000256" key="4">
    <source>
        <dbReference type="SAM" id="MobiDB-lite"/>
    </source>
</evidence>
<evidence type="ECO:0000313" key="9">
    <source>
        <dbReference type="Proteomes" id="UP000273044"/>
    </source>
</evidence>
<dbReference type="GO" id="GO:0005975">
    <property type="term" value="P:carbohydrate metabolic process"/>
    <property type="evidence" value="ECO:0007669"/>
    <property type="project" value="UniProtKB-ARBA"/>
</dbReference>
<dbReference type="Pfam" id="PF17210">
    <property type="entry name" value="SdrD_B"/>
    <property type="match status" value="1"/>
</dbReference>
<keyword evidence="9" id="KW-1185">Reference proteome</keyword>
<dbReference type="GeneID" id="64406884"/>
<dbReference type="Gene3D" id="2.60.40.10">
    <property type="entry name" value="Immunoglobulins"/>
    <property type="match status" value="1"/>
</dbReference>
<feature type="compositionally biased region" description="Polar residues" evidence="4">
    <location>
        <begin position="434"/>
        <end position="448"/>
    </location>
</feature>
<reference evidence="8 9" key="1">
    <citation type="submission" date="2018-12" db="EMBL/GenBank/DDBJ databases">
        <authorList>
            <consortium name="Pathogen Informatics"/>
        </authorList>
    </citation>
    <scope>NUCLEOTIDE SEQUENCE [LARGE SCALE GENOMIC DNA]</scope>
    <source>
        <strain evidence="8 9">NCTC12967</strain>
    </source>
</reference>
<evidence type="ECO:0000259" key="6">
    <source>
        <dbReference type="Pfam" id="PF17210"/>
    </source>
</evidence>
<name>A0A3S4U056_9ACTN</name>
<dbReference type="SUPFAM" id="SSF117074">
    <property type="entry name" value="Hypothetical protein PA1324"/>
    <property type="match status" value="1"/>
</dbReference>